<keyword evidence="3 6" id="KW-0812">Transmembrane</keyword>
<dbReference type="InterPro" id="IPR058533">
    <property type="entry name" value="Cation_efflux_TM"/>
</dbReference>
<evidence type="ECO:0000256" key="6">
    <source>
        <dbReference type="SAM" id="Phobius"/>
    </source>
</evidence>
<dbReference type="EMBL" id="CP070369">
    <property type="protein sequence ID" value="QRZ14617.1"/>
    <property type="molecule type" value="Genomic_DNA"/>
</dbReference>
<dbReference type="InterPro" id="IPR050291">
    <property type="entry name" value="CDF_Transporter"/>
</dbReference>
<feature type="transmembrane region" description="Helical" evidence="6">
    <location>
        <begin position="117"/>
        <end position="137"/>
    </location>
</feature>
<sequence length="307" mass="33496">MSEVRYLKLSFCVTLLVAAMGIVIGLYSGSAAIAFDGVYSLVDAAMTLLALFVSRLIGLSTQQGGKAAALHARFNQGVWHLEPLVVAFDGMMLIGIAGYAFVNAIMGIAEGGQEVDLVPALTYATLTCMLCFGMFSYGRRLNKRLGSDLVALDVKGWLMSASITAALLVAFVGGLVMRYFGAEQWIPFIDPVVLAVVSLAIIPVPLREVRQAVREILQLTPQELRAHVEAVARKYVQEQGYAGHYAYVAEIGRAVQIELWFVLPPDAPALPMPHWDALRDRIGAEIGGDNDHRWLTIVFTGQREWAQ</sequence>
<dbReference type="Pfam" id="PF01545">
    <property type="entry name" value="Cation_efflux"/>
    <property type="match status" value="1"/>
</dbReference>
<feature type="transmembrane region" description="Helical" evidence="6">
    <location>
        <begin position="12"/>
        <end position="35"/>
    </location>
</feature>
<reference evidence="8 9" key="1">
    <citation type="submission" date="2021-02" db="EMBL/GenBank/DDBJ databases">
        <title>Paracoccus methylovroum sp.nov., a new methanol and methylamine utilizing methylotrophic denitrifer.</title>
        <authorList>
            <person name="Timsy T."/>
            <person name="Behrendt U."/>
            <person name="Ulrich A."/>
            <person name="Spanner T."/>
            <person name="Foesel B.U."/>
            <person name="Horn M.A."/>
            <person name="Kolb S."/>
        </authorList>
    </citation>
    <scope>NUCLEOTIDE SEQUENCE [LARGE SCALE GENOMIC DNA]</scope>
    <source>
        <strain evidence="8 9">H4-D09</strain>
        <plasmid evidence="8 9">p1</plasmid>
    </source>
</reference>
<feature type="transmembrane region" description="Helical" evidence="6">
    <location>
        <begin position="157"/>
        <end position="179"/>
    </location>
</feature>
<feature type="transmembrane region" description="Helical" evidence="6">
    <location>
        <begin position="41"/>
        <end position="60"/>
    </location>
</feature>
<keyword evidence="8" id="KW-0614">Plasmid</keyword>
<protein>
    <submittedName>
        <fullName evidence="8">Cation transporter</fullName>
    </submittedName>
</protein>
<evidence type="ECO:0000313" key="8">
    <source>
        <dbReference type="EMBL" id="QRZ14617.1"/>
    </source>
</evidence>
<evidence type="ECO:0000259" key="7">
    <source>
        <dbReference type="Pfam" id="PF01545"/>
    </source>
</evidence>
<dbReference type="Proteomes" id="UP000663629">
    <property type="component" value="Plasmid p1"/>
</dbReference>
<evidence type="ECO:0000313" key="9">
    <source>
        <dbReference type="Proteomes" id="UP000663629"/>
    </source>
</evidence>
<proteinExistence type="predicted"/>
<feature type="transmembrane region" description="Helical" evidence="6">
    <location>
        <begin position="185"/>
        <end position="206"/>
    </location>
</feature>
<keyword evidence="9" id="KW-1185">Reference proteome</keyword>
<comment type="subcellular location">
    <subcellularLocation>
        <location evidence="1">Membrane</location>
        <topology evidence="1">Multi-pass membrane protein</topology>
    </subcellularLocation>
</comment>
<evidence type="ECO:0000256" key="1">
    <source>
        <dbReference type="ARBA" id="ARBA00004141"/>
    </source>
</evidence>
<gene>
    <name evidence="8" type="ORF">JWJ88_12095</name>
</gene>
<geneLocation type="plasmid" evidence="8 9">
    <name>p1</name>
</geneLocation>
<evidence type="ECO:0000256" key="4">
    <source>
        <dbReference type="ARBA" id="ARBA00022989"/>
    </source>
</evidence>
<evidence type="ECO:0000256" key="3">
    <source>
        <dbReference type="ARBA" id="ARBA00022692"/>
    </source>
</evidence>
<feature type="domain" description="Cation efflux protein transmembrane" evidence="7">
    <location>
        <begin position="7"/>
        <end position="217"/>
    </location>
</feature>
<dbReference type="SUPFAM" id="SSF161111">
    <property type="entry name" value="Cation efflux protein transmembrane domain-like"/>
    <property type="match status" value="1"/>
</dbReference>
<dbReference type="PANTHER" id="PTHR43840">
    <property type="entry name" value="MITOCHONDRIAL METAL TRANSPORTER 1-RELATED"/>
    <property type="match status" value="1"/>
</dbReference>
<feature type="transmembrane region" description="Helical" evidence="6">
    <location>
        <begin position="81"/>
        <end position="105"/>
    </location>
</feature>
<dbReference type="PANTHER" id="PTHR43840:SF15">
    <property type="entry name" value="MITOCHONDRIAL METAL TRANSPORTER 1-RELATED"/>
    <property type="match status" value="1"/>
</dbReference>
<name>A0ABX7JK69_9RHOB</name>
<dbReference type="Gene3D" id="1.20.1510.10">
    <property type="entry name" value="Cation efflux protein transmembrane domain"/>
    <property type="match status" value="1"/>
</dbReference>
<evidence type="ECO:0000256" key="2">
    <source>
        <dbReference type="ARBA" id="ARBA00022448"/>
    </source>
</evidence>
<keyword evidence="5 6" id="KW-0472">Membrane</keyword>
<organism evidence="8 9">
    <name type="scientific">Paracoccus methylovorus</name>
    <dbReference type="NCBI Taxonomy" id="2812658"/>
    <lineage>
        <taxon>Bacteria</taxon>
        <taxon>Pseudomonadati</taxon>
        <taxon>Pseudomonadota</taxon>
        <taxon>Alphaproteobacteria</taxon>
        <taxon>Rhodobacterales</taxon>
        <taxon>Paracoccaceae</taxon>
        <taxon>Paracoccus</taxon>
    </lineage>
</organism>
<accession>A0ABX7JK69</accession>
<dbReference type="InterPro" id="IPR027469">
    <property type="entry name" value="Cation_efflux_TMD_sf"/>
</dbReference>
<evidence type="ECO:0000256" key="5">
    <source>
        <dbReference type="ARBA" id="ARBA00023136"/>
    </source>
</evidence>
<keyword evidence="2" id="KW-0813">Transport</keyword>
<keyword evidence="4 6" id="KW-1133">Transmembrane helix</keyword>